<dbReference type="STRING" id="765177.Desmu_0918"/>
<protein>
    <submittedName>
        <fullName evidence="1">Uncharacterized protein</fullName>
    </submittedName>
</protein>
<dbReference type="HOGENOM" id="CLU_2597539_0_0_2"/>
<dbReference type="AlphaFoldDB" id="E8R9P5"/>
<dbReference type="EMBL" id="CP002363">
    <property type="protein sequence ID" value="ADV65221.1"/>
    <property type="molecule type" value="Genomic_DNA"/>
</dbReference>
<evidence type="ECO:0000313" key="1">
    <source>
        <dbReference type="EMBL" id="ADV65221.1"/>
    </source>
</evidence>
<gene>
    <name evidence="1" type="ordered locus">Desmu_0918</name>
</gene>
<accession>E8R9P5</accession>
<name>E8R9P5_DESM0</name>
<keyword evidence="2" id="KW-1185">Reference proteome</keyword>
<evidence type="ECO:0000313" key="2">
    <source>
        <dbReference type="Proteomes" id="UP000001068"/>
    </source>
</evidence>
<organism evidence="1 2">
    <name type="scientific">Desulfurococcus mucosus (strain ATCC 35584 / DSM 2162 / JCM 9187 / O7/1)</name>
    <dbReference type="NCBI Taxonomy" id="765177"/>
    <lineage>
        <taxon>Archaea</taxon>
        <taxon>Thermoproteota</taxon>
        <taxon>Thermoprotei</taxon>
        <taxon>Desulfurococcales</taxon>
        <taxon>Desulfurococcaceae</taxon>
        <taxon>Desulfurococcus</taxon>
    </lineage>
</organism>
<proteinExistence type="predicted"/>
<reference evidence="2" key="1">
    <citation type="submission" date="2010-11" db="EMBL/GenBank/DDBJ databases">
        <title>The complete genome of Desulfurococcus mucosus DSM 2162.</title>
        <authorList>
            <consortium name="US DOE Joint Genome Institute (JGI-PGF)"/>
            <person name="Lucas S."/>
            <person name="Copeland A."/>
            <person name="Lapidus A."/>
            <person name="Bruce D."/>
            <person name="Goodwin L."/>
            <person name="Pitluck S."/>
            <person name="Kyrpides N."/>
            <person name="Mavromatis K."/>
            <person name="Pagani I."/>
            <person name="Ivanova N."/>
            <person name="Ovchinnikova G."/>
            <person name="Chertkov O."/>
            <person name="Held B."/>
            <person name="Brettin T."/>
            <person name="Detter J.C."/>
            <person name="Tapia R."/>
            <person name="Han C."/>
            <person name="Land M."/>
            <person name="Hauser L."/>
            <person name="Markowitz V."/>
            <person name="Cheng J.-F."/>
            <person name="Hugenholtz P."/>
            <person name="Woyke T."/>
            <person name="Wu D."/>
            <person name="Wirth R."/>
            <person name="Bilek Y."/>
            <person name="Hader T."/>
            <person name="Klenk H.-P."/>
            <person name="Eisen J.A."/>
        </authorList>
    </citation>
    <scope>NUCLEOTIDE SEQUENCE [LARGE SCALE GENOMIC DNA]</scope>
    <source>
        <strain evidence="2">ATCC 35584 / DSM 2162 / JCM 9187 / O7/1</strain>
    </source>
</reference>
<dbReference type="GeneID" id="10153618"/>
<dbReference type="eggNOG" id="arCOG07757">
    <property type="taxonomic scope" value="Archaea"/>
</dbReference>
<dbReference type="Proteomes" id="UP000001068">
    <property type="component" value="Chromosome"/>
</dbReference>
<dbReference type="KEGG" id="dmu:Desmu_0918"/>
<dbReference type="OrthoDB" id="378471at2157"/>
<reference evidence="1 2" key="2">
    <citation type="journal article" date="2011" name="Stand. Genomic Sci.">
        <title>Complete genome sequence of Desulfurococcus mucosus type strain (O7/1).</title>
        <authorList>
            <person name="Wirth R."/>
            <person name="Chertkov O."/>
            <person name="Held B."/>
            <person name="Lapidus A."/>
            <person name="Nolan M."/>
            <person name="Lucas S."/>
            <person name="Hammon N."/>
            <person name="Deshpande S."/>
            <person name="Cheng J.F."/>
            <person name="Tapia R."/>
            <person name="Han C."/>
            <person name="Goodwin L."/>
            <person name="Pitluck S."/>
            <person name="Liolios K."/>
            <person name="Ioanna P."/>
            <person name="Ivanova N."/>
            <person name="Mavromatis K."/>
            <person name="Mikhailova N."/>
            <person name="Pati A."/>
            <person name="Chen A."/>
            <person name="Palaniappan K."/>
            <person name="Land M."/>
            <person name="Hauser L."/>
            <person name="Chang Y.J."/>
            <person name="Jeffries C.D."/>
            <person name="Bilek Y."/>
            <person name="Hader T."/>
            <person name="Rohde M."/>
            <person name="Spring S."/>
            <person name="Sikorski J."/>
            <person name="Goker M."/>
            <person name="Woyke T."/>
            <person name="Bristow J."/>
            <person name="Eisen J.A."/>
            <person name="Markowitz V."/>
            <person name="Hugenholtz P."/>
            <person name="Kyrpides N.C."/>
            <person name="Klenk H.P."/>
        </authorList>
    </citation>
    <scope>NUCLEOTIDE SEQUENCE [LARGE SCALE GENOMIC DNA]</scope>
    <source>
        <strain evidence="2">ATCC 35584 / DSM 2162 / JCM 9187 / O7/1</strain>
    </source>
</reference>
<dbReference type="RefSeq" id="WP_013562443.1">
    <property type="nucleotide sequence ID" value="NC_014961.1"/>
</dbReference>
<sequence length="94" mass="11376">MHVDKRDEYVRSLVLKLYNGIDYYFHGDELNSEGWKVFNEIIYHVMRSKPWYRKRIRDLRRRPRAEDIFAFTSEAYGVPPDSSGGYMDREETVH</sequence>